<evidence type="ECO:0000256" key="4">
    <source>
        <dbReference type="ARBA" id="ARBA00022801"/>
    </source>
</evidence>
<comment type="catalytic activity">
    <reaction evidence="1">
        <text>Hydrolysis of DNA containing ring-opened 7-methylguanine residues, releasing 2,6-diamino-4-hydroxy-5-(N-methyl)formamidopyrimidine.</text>
        <dbReference type="EC" id="3.2.2.23"/>
    </reaction>
</comment>
<organism evidence="12 13">
    <name type="scientific">Pseudonocardia ailaonensis</name>
    <dbReference type="NCBI Taxonomy" id="367279"/>
    <lineage>
        <taxon>Bacteria</taxon>
        <taxon>Bacillati</taxon>
        <taxon>Actinomycetota</taxon>
        <taxon>Actinomycetes</taxon>
        <taxon>Pseudonocardiales</taxon>
        <taxon>Pseudonocardiaceae</taxon>
        <taxon>Pseudonocardia</taxon>
    </lineage>
</organism>
<reference evidence="12 13" key="1">
    <citation type="journal article" date="2019" name="Int. J. Syst. Evol. Microbiol.">
        <title>The Global Catalogue of Microorganisms (GCM) 10K type strain sequencing project: providing services to taxonomists for standard genome sequencing and annotation.</title>
        <authorList>
            <consortium name="The Broad Institute Genomics Platform"/>
            <consortium name="The Broad Institute Genome Sequencing Center for Infectious Disease"/>
            <person name="Wu L."/>
            <person name="Ma J."/>
        </authorList>
    </citation>
    <scope>NUCLEOTIDE SEQUENCE [LARGE SCALE GENOMIC DNA]</scope>
    <source>
        <strain evidence="12 13">JCM 16009</strain>
    </source>
</reference>
<keyword evidence="6" id="KW-0234">DNA repair</keyword>
<comment type="similarity">
    <text evidence="2">Belongs to the FPG family.</text>
</comment>
<dbReference type="SMART" id="SM00898">
    <property type="entry name" value="Fapy_DNA_glyco"/>
    <property type="match status" value="1"/>
</dbReference>
<evidence type="ECO:0000313" key="13">
    <source>
        <dbReference type="Proteomes" id="UP001500449"/>
    </source>
</evidence>
<keyword evidence="8" id="KW-0511">Multifunctional enzyme</keyword>
<accession>A0ABN2N6I6</accession>
<dbReference type="PANTHER" id="PTHR22993:SF9">
    <property type="entry name" value="FORMAMIDOPYRIMIDINE-DNA GLYCOSYLASE"/>
    <property type="match status" value="1"/>
</dbReference>
<evidence type="ECO:0000256" key="1">
    <source>
        <dbReference type="ARBA" id="ARBA00001668"/>
    </source>
</evidence>
<keyword evidence="13" id="KW-1185">Reference proteome</keyword>
<evidence type="ECO:0000256" key="7">
    <source>
        <dbReference type="ARBA" id="ARBA00023239"/>
    </source>
</evidence>
<evidence type="ECO:0000256" key="9">
    <source>
        <dbReference type="ARBA" id="ARBA00023295"/>
    </source>
</evidence>
<keyword evidence="5" id="KW-0238">DNA-binding</keyword>
<dbReference type="Gene3D" id="1.10.8.50">
    <property type="match status" value="1"/>
</dbReference>
<dbReference type="SUPFAM" id="SSF81624">
    <property type="entry name" value="N-terminal domain of MutM-like DNA repair proteins"/>
    <property type="match status" value="1"/>
</dbReference>
<dbReference type="InterPro" id="IPR035937">
    <property type="entry name" value="FPG_N"/>
</dbReference>
<keyword evidence="3" id="KW-0227">DNA damage</keyword>
<dbReference type="Gene3D" id="3.20.190.10">
    <property type="entry name" value="MutM-like, N-terminal"/>
    <property type="match status" value="1"/>
</dbReference>
<dbReference type="PANTHER" id="PTHR22993">
    <property type="entry name" value="FORMAMIDOPYRIMIDINE-DNA GLYCOSYLASE"/>
    <property type="match status" value="1"/>
</dbReference>
<dbReference type="Pfam" id="PF06831">
    <property type="entry name" value="H2TH"/>
    <property type="match status" value="1"/>
</dbReference>
<dbReference type="SUPFAM" id="SSF57716">
    <property type="entry name" value="Glucocorticoid receptor-like (DNA-binding domain)"/>
    <property type="match status" value="1"/>
</dbReference>
<dbReference type="Pfam" id="PF01149">
    <property type="entry name" value="Fapy_DNA_glyco"/>
    <property type="match status" value="1"/>
</dbReference>
<dbReference type="InterPro" id="IPR012319">
    <property type="entry name" value="FPG_cat"/>
</dbReference>
<comment type="caution">
    <text evidence="12">The sequence shown here is derived from an EMBL/GenBank/DDBJ whole genome shotgun (WGS) entry which is preliminary data.</text>
</comment>
<evidence type="ECO:0000256" key="8">
    <source>
        <dbReference type="ARBA" id="ARBA00023268"/>
    </source>
</evidence>
<feature type="region of interest" description="Disordered" evidence="10">
    <location>
        <begin position="258"/>
        <end position="291"/>
    </location>
</feature>
<name>A0ABN2N6I6_9PSEU</name>
<keyword evidence="4" id="KW-0378">Hydrolase</keyword>
<evidence type="ECO:0000256" key="6">
    <source>
        <dbReference type="ARBA" id="ARBA00023204"/>
    </source>
</evidence>
<dbReference type="InterPro" id="IPR015886">
    <property type="entry name" value="H2TH_FPG"/>
</dbReference>
<dbReference type="EMBL" id="BAAAQK010000012">
    <property type="protein sequence ID" value="GAA1855212.1"/>
    <property type="molecule type" value="Genomic_DNA"/>
</dbReference>
<evidence type="ECO:0000259" key="11">
    <source>
        <dbReference type="PROSITE" id="PS51068"/>
    </source>
</evidence>
<feature type="domain" description="Formamidopyrimidine-DNA glycosylase catalytic" evidence="11">
    <location>
        <begin position="2"/>
        <end position="130"/>
    </location>
</feature>
<evidence type="ECO:0000256" key="2">
    <source>
        <dbReference type="ARBA" id="ARBA00009409"/>
    </source>
</evidence>
<evidence type="ECO:0000256" key="10">
    <source>
        <dbReference type="SAM" id="MobiDB-lite"/>
    </source>
</evidence>
<protein>
    <submittedName>
        <fullName evidence="12">Formamidopyrimidine-DNA glycosylase</fullName>
    </submittedName>
</protein>
<evidence type="ECO:0000313" key="12">
    <source>
        <dbReference type="EMBL" id="GAA1855212.1"/>
    </source>
</evidence>
<proteinExistence type="inferred from homology"/>
<dbReference type="RefSeq" id="WP_344418793.1">
    <property type="nucleotide sequence ID" value="NZ_BAAAQK010000012.1"/>
</dbReference>
<keyword evidence="9" id="KW-0326">Glycosidase</keyword>
<evidence type="ECO:0000256" key="3">
    <source>
        <dbReference type="ARBA" id="ARBA00022763"/>
    </source>
</evidence>
<dbReference type="InterPro" id="IPR010979">
    <property type="entry name" value="Ribosomal_uS13-like_H2TH"/>
</dbReference>
<dbReference type="Proteomes" id="UP001500449">
    <property type="component" value="Unassembled WGS sequence"/>
</dbReference>
<keyword evidence="7" id="KW-0456">Lyase</keyword>
<evidence type="ECO:0000256" key="5">
    <source>
        <dbReference type="ARBA" id="ARBA00023125"/>
    </source>
</evidence>
<feature type="compositionally biased region" description="Low complexity" evidence="10">
    <location>
        <begin position="273"/>
        <end position="285"/>
    </location>
</feature>
<dbReference type="SMART" id="SM01232">
    <property type="entry name" value="H2TH"/>
    <property type="match status" value="1"/>
</dbReference>
<sequence>MPELPEVESARVVLERSALGRRIEDVDDSDTYVCRPHPPGELRAVLVGSTLRTAHRRGKSLWCTTSEGSVLGIHLGMSGKVVVASADGTEVDGGDHWEFGRAPGDYRHSRFSLAFADGGALHLVDPRRLGRVRLDPPVDTLGPDAAGIDLPRFLHALGHGRAPVKARLLDQHALAGIGNLLADDLLWRAGLNPARPVDSLTGPERVALHRSLTATVDDALRGGGVHTLPLVAHRRRDGRCPTDGAALVRSTVGGRTTYWCPRHQPRLPPPPAGQARAGQAADGRGLPVAPP</sequence>
<gene>
    <name evidence="12" type="ORF">GCM10009836_39070</name>
</gene>
<dbReference type="PROSITE" id="PS51068">
    <property type="entry name" value="FPG_CAT"/>
    <property type="match status" value="1"/>
</dbReference>
<dbReference type="SUPFAM" id="SSF46946">
    <property type="entry name" value="S13-like H2TH domain"/>
    <property type="match status" value="1"/>
</dbReference>